<evidence type="ECO:0000256" key="2">
    <source>
        <dbReference type="ARBA" id="ARBA00008072"/>
    </source>
</evidence>
<evidence type="ECO:0000256" key="4">
    <source>
        <dbReference type="ARBA" id="ARBA00022833"/>
    </source>
</evidence>
<keyword evidence="3" id="KW-0479">Metal-binding</keyword>
<feature type="domain" description="Enoyl reductase (ER)" evidence="7">
    <location>
        <begin position="13"/>
        <end position="363"/>
    </location>
</feature>
<sequence>MSQIRVARLVIAGEPLVLGVADKPTPGPNDVLVKVAAAGLVPNAYSIITAVGAPVPTLPAVFGLDVSGVIEAVGENVLILKAGDRVYVDPHMTCGTCTSCRRGREDICRYNSLRGYVALTPEGGELLNQNPLGGLSEYVIAPDTRIAKLPDTVDLRTAARLGYIGTSYAGLKKAGVGAGKTVLINGVTGTLGLAAVAIALGMGATTILGIGRNRDVMRRIEQLAPDRISTRSSEDNIDLVAWVQESTGGDGVDALFDCLGNGGDSNSTNTLLAAITKGGRAVLAAGGVDGQISQSYWDILTRDVAVVGSQWFTSTEIDELITLIGAGVIDLSFLEHRSYPLDEVNDAFAFVGDRPGGFVNVVVHPGDTATDV</sequence>
<dbReference type="InterPro" id="IPR020843">
    <property type="entry name" value="ER"/>
</dbReference>
<dbReference type="SUPFAM" id="SSF51735">
    <property type="entry name" value="NAD(P)-binding Rossmann-fold domains"/>
    <property type="match status" value="1"/>
</dbReference>
<evidence type="ECO:0000256" key="1">
    <source>
        <dbReference type="ARBA" id="ARBA00001947"/>
    </source>
</evidence>
<keyword evidence="6" id="KW-1133">Transmembrane helix</keyword>
<comment type="similarity">
    <text evidence="2">Belongs to the zinc-containing alcohol dehydrogenase family.</text>
</comment>
<dbReference type="SMART" id="SM00829">
    <property type="entry name" value="PKS_ER"/>
    <property type="match status" value="1"/>
</dbReference>
<dbReference type="InterPro" id="IPR013154">
    <property type="entry name" value="ADH-like_N"/>
</dbReference>
<dbReference type="PANTHER" id="PTHR43350:SF17">
    <property type="entry name" value="NAD-DEPENDENT ALCOHOL DEHYDROGENASE"/>
    <property type="match status" value="1"/>
</dbReference>
<dbReference type="InterPro" id="IPR036291">
    <property type="entry name" value="NAD(P)-bd_dom_sf"/>
</dbReference>
<dbReference type="SUPFAM" id="SSF50129">
    <property type="entry name" value="GroES-like"/>
    <property type="match status" value="1"/>
</dbReference>
<evidence type="ECO:0000313" key="9">
    <source>
        <dbReference type="Proteomes" id="UP000272015"/>
    </source>
</evidence>
<dbReference type="RefSeq" id="WP_119975195.1">
    <property type="nucleotide sequence ID" value="NZ_JBHSQA010000014.1"/>
</dbReference>
<dbReference type="EMBL" id="QZVS01000088">
    <property type="protein sequence ID" value="RJT87605.1"/>
    <property type="molecule type" value="Genomic_DNA"/>
</dbReference>
<keyword evidence="6" id="KW-0812">Transmembrane</keyword>
<evidence type="ECO:0000256" key="5">
    <source>
        <dbReference type="ARBA" id="ARBA00023002"/>
    </source>
</evidence>
<keyword evidence="9" id="KW-1185">Reference proteome</keyword>
<keyword evidence="5" id="KW-0560">Oxidoreductase</keyword>
<dbReference type="InterPro" id="IPR013149">
    <property type="entry name" value="ADH-like_C"/>
</dbReference>
<name>A0A3A5MER1_9MICO</name>
<keyword evidence="6" id="KW-0472">Membrane</keyword>
<dbReference type="OrthoDB" id="4190732at2"/>
<evidence type="ECO:0000256" key="6">
    <source>
        <dbReference type="SAM" id="Phobius"/>
    </source>
</evidence>
<dbReference type="Pfam" id="PF00107">
    <property type="entry name" value="ADH_zinc_N"/>
    <property type="match status" value="1"/>
</dbReference>
<dbReference type="GO" id="GO:0016491">
    <property type="term" value="F:oxidoreductase activity"/>
    <property type="evidence" value="ECO:0007669"/>
    <property type="project" value="UniProtKB-KW"/>
</dbReference>
<reference evidence="8 9" key="1">
    <citation type="submission" date="2018-09" db="EMBL/GenBank/DDBJ databases">
        <title>Novel species of Cryobacterium.</title>
        <authorList>
            <person name="Liu Q."/>
            <person name="Xin Y.-H."/>
        </authorList>
    </citation>
    <scope>NUCLEOTIDE SEQUENCE [LARGE SCALE GENOMIC DNA]</scope>
    <source>
        <strain evidence="8 9">Hh39</strain>
    </source>
</reference>
<dbReference type="Proteomes" id="UP000272015">
    <property type="component" value="Unassembled WGS sequence"/>
</dbReference>
<dbReference type="AlphaFoldDB" id="A0A3A5MER1"/>
<evidence type="ECO:0000256" key="3">
    <source>
        <dbReference type="ARBA" id="ARBA00022723"/>
    </source>
</evidence>
<keyword evidence="4" id="KW-0862">Zinc</keyword>
<feature type="transmembrane region" description="Helical" evidence="6">
    <location>
        <begin position="191"/>
        <end position="210"/>
    </location>
</feature>
<dbReference type="PANTHER" id="PTHR43350">
    <property type="entry name" value="NAD-DEPENDENT ALCOHOL DEHYDROGENASE"/>
    <property type="match status" value="1"/>
</dbReference>
<comment type="caution">
    <text evidence="8">The sequence shown here is derived from an EMBL/GenBank/DDBJ whole genome shotgun (WGS) entry which is preliminary data.</text>
</comment>
<proteinExistence type="inferred from homology"/>
<dbReference type="GO" id="GO:0046872">
    <property type="term" value="F:metal ion binding"/>
    <property type="evidence" value="ECO:0007669"/>
    <property type="project" value="UniProtKB-KW"/>
</dbReference>
<organism evidence="8 9">
    <name type="scientific">Cryobacterium melibiosiphilum</name>
    <dbReference type="NCBI Taxonomy" id="995039"/>
    <lineage>
        <taxon>Bacteria</taxon>
        <taxon>Bacillati</taxon>
        <taxon>Actinomycetota</taxon>
        <taxon>Actinomycetes</taxon>
        <taxon>Micrococcales</taxon>
        <taxon>Microbacteriaceae</taxon>
        <taxon>Cryobacterium</taxon>
    </lineage>
</organism>
<evidence type="ECO:0000313" key="8">
    <source>
        <dbReference type="EMBL" id="RJT87605.1"/>
    </source>
</evidence>
<evidence type="ECO:0000259" key="7">
    <source>
        <dbReference type="SMART" id="SM00829"/>
    </source>
</evidence>
<dbReference type="InterPro" id="IPR011032">
    <property type="entry name" value="GroES-like_sf"/>
</dbReference>
<comment type="cofactor">
    <cofactor evidence="1">
        <name>Zn(2+)</name>
        <dbReference type="ChEBI" id="CHEBI:29105"/>
    </cofactor>
</comment>
<gene>
    <name evidence="8" type="ORF">D6T64_13425</name>
</gene>
<dbReference type="Gene3D" id="3.90.180.10">
    <property type="entry name" value="Medium-chain alcohol dehydrogenases, catalytic domain"/>
    <property type="match status" value="1"/>
</dbReference>
<protein>
    <submittedName>
        <fullName evidence="8">Alcohol dehydrogenase</fullName>
    </submittedName>
</protein>
<dbReference type="Pfam" id="PF08240">
    <property type="entry name" value="ADH_N"/>
    <property type="match status" value="1"/>
</dbReference>
<accession>A0A3A5MER1</accession>